<dbReference type="HOGENOM" id="CLU_081284_0_0_10"/>
<dbReference type="RefSeq" id="WP_013631787.1">
    <property type="nucleotide sequence ID" value="NC_015177.1"/>
</dbReference>
<dbReference type="KEGG" id="psn:Pedsa_0710"/>
<protein>
    <recommendedName>
        <fullName evidence="1">DUF4886 domain-containing protein</fullName>
    </recommendedName>
</protein>
<dbReference type="Pfam" id="PF16227">
    <property type="entry name" value="DUF4886"/>
    <property type="match status" value="1"/>
</dbReference>
<reference evidence="2 3" key="1">
    <citation type="journal article" date="2011" name="Stand. Genomic Sci.">
        <title>Complete genome sequence of the gliding, heparinolytic Pedobacter saltans type strain (113).</title>
        <authorList>
            <person name="Liolios K."/>
            <person name="Sikorski J."/>
            <person name="Lu M."/>
            <person name="Nolan M."/>
            <person name="Lapidus A."/>
            <person name="Lucas S."/>
            <person name="Hammon N."/>
            <person name="Deshpande S."/>
            <person name="Cheng J.F."/>
            <person name="Tapia R."/>
            <person name="Han C."/>
            <person name="Goodwin L."/>
            <person name="Pitluck S."/>
            <person name="Huntemann M."/>
            <person name="Ivanova N."/>
            <person name="Pagani I."/>
            <person name="Mavromatis K."/>
            <person name="Ovchinikova G."/>
            <person name="Pati A."/>
            <person name="Chen A."/>
            <person name="Palaniappan K."/>
            <person name="Land M."/>
            <person name="Hauser L."/>
            <person name="Brambilla E.M."/>
            <person name="Kotsyurbenko O."/>
            <person name="Rohde M."/>
            <person name="Tindall B.J."/>
            <person name="Abt B."/>
            <person name="Goker M."/>
            <person name="Detter J.C."/>
            <person name="Woyke T."/>
            <person name="Bristow J."/>
            <person name="Eisen J.A."/>
            <person name="Markowitz V."/>
            <person name="Hugenholtz P."/>
            <person name="Klenk H.P."/>
            <person name="Kyrpides N.C."/>
        </authorList>
    </citation>
    <scope>NUCLEOTIDE SEQUENCE [LARGE SCALE GENOMIC DNA]</scope>
    <source>
        <strain evidence="3">ATCC 51119 / DSM 12145 / JCM 21818 / LMG 10337 / NBRC 100064 / NCIMB 13643</strain>
    </source>
</reference>
<evidence type="ECO:0000313" key="3">
    <source>
        <dbReference type="Proteomes" id="UP000000310"/>
    </source>
</evidence>
<dbReference type="STRING" id="762903.Pedsa_0710"/>
<feature type="domain" description="DUF4886" evidence="1">
    <location>
        <begin position="37"/>
        <end position="165"/>
    </location>
</feature>
<sequence>MKHYKSYILSLLCFTIGILCIIYTVKAEDEKGKELRLLVIGNSFSRNATLYLPQLAAEGGHKLVMQKAEISGSPLKMHWDAVEIAEVNPDDPKGKPYNGKSLKMLLMNGGWDIITMQQASTHSAYPESYYPYINNLYNFIKKFQPAAEIVIHQTWSYREDASYFSRISEEERANSAQEMWEKSRMAYHKVAKEFNLRIIPTGDAFWQVSSDSKWKFIPDANFNFKNAVYPELPKEKNSLNVGYSWTKNKKLKLDANHANQAGCYLGALIWYSFLFRESPFNLKFVPENVSQDFAEHLRETASKTVLNKN</sequence>
<dbReference type="AlphaFoldDB" id="F0S8K2"/>
<dbReference type="Proteomes" id="UP000000310">
    <property type="component" value="Chromosome"/>
</dbReference>
<organism evidence="2 3">
    <name type="scientific">Pseudopedobacter saltans (strain ATCC 51119 / DSM 12145 / JCM 21818 / CCUG 39354 / LMG 10337 / NBRC 100064 / NCIMB 13643)</name>
    <name type="common">Pedobacter saltans</name>
    <dbReference type="NCBI Taxonomy" id="762903"/>
    <lineage>
        <taxon>Bacteria</taxon>
        <taxon>Pseudomonadati</taxon>
        <taxon>Bacteroidota</taxon>
        <taxon>Sphingobacteriia</taxon>
        <taxon>Sphingobacteriales</taxon>
        <taxon>Sphingobacteriaceae</taxon>
        <taxon>Pseudopedobacter</taxon>
    </lineage>
</organism>
<dbReference type="SUPFAM" id="SSF52266">
    <property type="entry name" value="SGNH hydrolase"/>
    <property type="match status" value="1"/>
</dbReference>
<reference evidence="3" key="2">
    <citation type="submission" date="2011-02" db="EMBL/GenBank/DDBJ databases">
        <title>The complete genome of Pedobacter saltans DSM 12145.</title>
        <authorList>
            <consortium name="US DOE Joint Genome Institute (JGI-PGF)"/>
            <person name="Lucas S."/>
            <person name="Copeland A."/>
            <person name="Lapidus A."/>
            <person name="Bruce D."/>
            <person name="Goodwin L."/>
            <person name="Pitluck S."/>
            <person name="Kyrpides N."/>
            <person name="Mavromatis K."/>
            <person name="Pagani I."/>
            <person name="Ivanova N."/>
            <person name="Ovchinnikova G."/>
            <person name="Lu M."/>
            <person name="Detter J.C."/>
            <person name="Han C."/>
            <person name="Land M."/>
            <person name="Hauser L."/>
            <person name="Markowitz V."/>
            <person name="Cheng J.-F."/>
            <person name="Hugenholtz P."/>
            <person name="Woyke T."/>
            <person name="Wu D."/>
            <person name="Tindall B."/>
            <person name="Pomrenke H.G."/>
            <person name="Brambilla E."/>
            <person name="Klenk H.-P."/>
            <person name="Eisen J.A."/>
        </authorList>
    </citation>
    <scope>NUCLEOTIDE SEQUENCE [LARGE SCALE GENOMIC DNA]</scope>
    <source>
        <strain evidence="3">ATCC 51119 / DSM 12145 / JCM 21818 / LMG 10337 / NBRC 100064 / NCIMB 13643</strain>
    </source>
</reference>
<dbReference type="eggNOG" id="ENOG502Z83M">
    <property type="taxonomic scope" value="Bacteria"/>
</dbReference>
<gene>
    <name evidence="2" type="ordered locus">Pedsa_0710</name>
</gene>
<evidence type="ECO:0000313" key="2">
    <source>
        <dbReference type="EMBL" id="ADY51286.1"/>
    </source>
</evidence>
<name>F0S8K2_PSESL</name>
<dbReference type="InterPro" id="IPR032616">
    <property type="entry name" value="DUF4886"/>
</dbReference>
<evidence type="ECO:0000259" key="1">
    <source>
        <dbReference type="Pfam" id="PF16227"/>
    </source>
</evidence>
<keyword evidence="3" id="KW-1185">Reference proteome</keyword>
<dbReference type="GO" id="GO:0016788">
    <property type="term" value="F:hydrolase activity, acting on ester bonds"/>
    <property type="evidence" value="ECO:0007669"/>
    <property type="project" value="UniProtKB-ARBA"/>
</dbReference>
<dbReference type="Gene3D" id="3.40.50.1110">
    <property type="entry name" value="SGNH hydrolase"/>
    <property type="match status" value="1"/>
</dbReference>
<proteinExistence type="predicted"/>
<dbReference type="EMBL" id="CP002545">
    <property type="protein sequence ID" value="ADY51286.1"/>
    <property type="molecule type" value="Genomic_DNA"/>
</dbReference>
<dbReference type="OrthoDB" id="265974at2"/>
<dbReference type="InterPro" id="IPR036514">
    <property type="entry name" value="SGNH_hydro_sf"/>
</dbReference>
<accession>F0S8K2</accession>